<keyword evidence="4" id="KW-1185">Reference proteome</keyword>
<evidence type="ECO:0000313" key="4">
    <source>
        <dbReference type="Proteomes" id="UP001280121"/>
    </source>
</evidence>
<protein>
    <recommendedName>
        <fullName evidence="2">DUF4283 domain-containing protein</fullName>
    </recommendedName>
</protein>
<dbReference type="InterPro" id="IPR025558">
    <property type="entry name" value="DUF4283"/>
</dbReference>
<feature type="region of interest" description="Disordered" evidence="1">
    <location>
        <begin position="209"/>
        <end position="230"/>
    </location>
</feature>
<name>A0AAD9TXQ3_9ROSI</name>
<comment type="caution">
    <text evidence="3">The sequence shown here is derived from an EMBL/GenBank/DDBJ whole genome shotgun (WGS) entry which is preliminary data.</text>
</comment>
<gene>
    <name evidence="3" type="ORF">Ddye_019127</name>
</gene>
<dbReference type="InterPro" id="IPR040256">
    <property type="entry name" value="At4g02000-like"/>
</dbReference>
<organism evidence="3 4">
    <name type="scientific">Dipteronia dyeriana</name>
    <dbReference type="NCBI Taxonomy" id="168575"/>
    <lineage>
        <taxon>Eukaryota</taxon>
        <taxon>Viridiplantae</taxon>
        <taxon>Streptophyta</taxon>
        <taxon>Embryophyta</taxon>
        <taxon>Tracheophyta</taxon>
        <taxon>Spermatophyta</taxon>
        <taxon>Magnoliopsida</taxon>
        <taxon>eudicotyledons</taxon>
        <taxon>Gunneridae</taxon>
        <taxon>Pentapetalae</taxon>
        <taxon>rosids</taxon>
        <taxon>malvids</taxon>
        <taxon>Sapindales</taxon>
        <taxon>Sapindaceae</taxon>
        <taxon>Hippocastanoideae</taxon>
        <taxon>Acereae</taxon>
        <taxon>Dipteronia</taxon>
    </lineage>
</organism>
<dbReference type="PANTHER" id="PTHR31286">
    <property type="entry name" value="GLYCINE-RICH CELL WALL STRUCTURAL PROTEIN 1.8-LIKE"/>
    <property type="match status" value="1"/>
</dbReference>
<feature type="compositionally biased region" description="Low complexity" evidence="1">
    <location>
        <begin position="220"/>
        <end position="230"/>
    </location>
</feature>
<evidence type="ECO:0000259" key="2">
    <source>
        <dbReference type="Pfam" id="PF14111"/>
    </source>
</evidence>
<reference evidence="3" key="1">
    <citation type="journal article" date="2023" name="Plant J.">
        <title>Genome sequences and population genomics provide insights into the demographic history, inbreeding, and mutation load of two 'living fossil' tree species of Dipteronia.</title>
        <authorList>
            <person name="Feng Y."/>
            <person name="Comes H.P."/>
            <person name="Chen J."/>
            <person name="Zhu S."/>
            <person name="Lu R."/>
            <person name="Zhang X."/>
            <person name="Li P."/>
            <person name="Qiu J."/>
            <person name="Olsen K.M."/>
            <person name="Qiu Y."/>
        </authorList>
    </citation>
    <scope>NUCLEOTIDE SEQUENCE</scope>
    <source>
        <strain evidence="3">KIB01</strain>
    </source>
</reference>
<accession>A0AAD9TXQ3</accession>
<evidence type="ECO:0000313" key="3">
    <source>
        <dbReference type="EMBL" id="KAK2643932.1"/>
    </source>
</evidence>
<dbReference type="Proteomes" id="UP001280121">
    <property type="component" value="Unassembled WGS sequence"/>
</dbReference>
<dbReference type="EMBL" id="JANJYI010000006">
    <property type="protein sequence ID" value="KAK2643932.1"/>
    <property type="molecule type" value="Genomic_DNA"/>
</dbReference>
<dbReference type="AlphaFoldDB" id="A0AAD9TXQ3"/>
<dbReference type="Pfam" id="PF14111">
    <property type="entry name" value="DUF4283"/>
    <property type="match status" value="1"/>
</dbReference>
<proteinExistence type="predicted"/>
<feature type="domain" description="DUF4283" evidence="2">
    <location>
        <begin position="11"/>
        <end position="55"/>
    </location>
</feature>
<sequence>MVSYWARQLTDLEEGYFVARFQMKDDLDYVLTNRPWVISNQYLVVQRWKPNFVPGEDLIQSMSTWVRFSKLPMEWLDADLLWNIGGMLGRMCKVDLSIVNQARARFARICMEIDISKPLLGVLHIEDRTIKKISADKDKSPYGPWILVSYGKQGHKNHNGRFNRNGNFTSGVVENMGGVGKTIDSGSMKKSNGGSAEINLWKIPPSKSGVKISSTIPRNTTSSSRGSGSRFEVLNDDVDIMMTEGDLQNSNQGGDDANHKGKVVLMEVTNDFVLLANKSTRNFSEGSKNNQKNGELLATNKGITSKVAEYRRVNAISRVNIPTISLLSNVIEEEDSDSASVLRNLHREVTGFITQSVAHMETNKGLNRKELSSSASYMVSRYFNSVLSAVLQLHNRILVSPDPVPENYTDERWKRFKTCLGALDETYIRVHVPEVSKPRFITRKGEIATNVLGACSRDMLFTFVFPGWEGSASNS</sequence>
<dbReference type="PANTHER" id="PTHR31286:SF99">
    <property type="entry name" value="DUF4283 DOMAIN-CONTAINING PROTEIN"/>
    <property type="match status" value="1"/>
</dbReference>
<evidence type="ECO:0000256" key="1">
    <source>
        <dbReference type="SAM" id="MobiDB-lite"/>
    </source>
</evidence>